<protein>
    <submittedName>
        <fullName evidence="2">Uncharacterized protein</fullName>
    </submittedName>
</protein>
<evidence type="ECO:0000313" key="3">
    <source>
        <dbReference type="Proteomes" id="UP000499080"/>
    </source>
</evidence>
<dbReference type="Proteomes" id="UP000499080">
    <property type="component" value="Unassembled WGS sequence"/>
</dbReference>
<accession>A0A4Y2K6I7</accession>
<gene>
    <name evidence="2" type="ORF">AVEN_153484_1</name>
</gene>
<organism evidence="2 3">
    <name type="scientific">Araneus ventricosus</name>
    <name type="common">Orbweaver spider</name>
    <name type="synonym">Epeira ventricosa</name>
    <dbReference type="NCBI Taxonomy" id="182803"/>
    <lineage>
        <taxon>Eukaryota</taxon>
        <taxon>Metazoa</taxon>
        <taxon>Ecdysozoa</taxon>
        <taxon>Arthropoda</taxon>
        <taxon>Chelicerata</taxon>
        <taxon>Arachnida</taxon>
        <taxon>Araneae</taxon>
        <taxon>Araneomorphae</taxon>
        <taxon>Entelegynae</taxon>
        <taxon>Araneoidea</taxon>
        <taxon>Araneidae</taxon>
        <taxon>Araneus</taxon>
    </lineage>
</organism>
<keyword evidence="3" id="KW-1185">Reference proteome</keyword>
<reference evidence="2 3" key="1">
    <citation type="journal article" date="2019" name="Sci. Rep.">
        <title>Orb-weaving spider Araneus ventricosus genome elucidates the spidroin gene catalogue.</title>
        <authorList>
            <person name="Kono N."/>
            <person name="Nakamura H."/>
            <person name="Ohtoshi R."/>
            <person name="Moran D.A.P."/>
            <person name="Shinohara A."/>
            <person name="Yoshida Y."/>
            <person name="Fujiwara M."/>
            <person name="Mori M."/>
            <person name="Tomita M."/>
            <person name="Arakawa K."/>
        </authorList>
    </citation>
    <scope>NUCLEOTIDE SEQUENCE [LARGE SCALE GENOMIC DNA]</scope>
</reference>
<evidence type="ECO:0000256" key="1">
    <source>
        <dbReference type="SAM" id="MobiDB-lite"/>
    </source>
</evidence>
<feature type="compositionally biased region" description="Polar residues" evidence="1">
    <location>
        <begin position="1"/>
        <end position="13"/>
    </location>
</feature>
<sequence length="84" mass="9419">MAVNASTNLSRSSGPYPDPLVESYNHSVHRSHGFAPANVTEADEPLLYKTLYKIDAPIRFRFAVNDVVRISKAHKMFRKGYLPG</sequence>
<comment type="caution">
    <text evidence="2">The sequence shown here is derived from an EMBL/GenBank/DDBJ whole genome shotgun (WGS) entry which is preliminary data.</text>
</comment>
<evidence type="ECO:0000313" key="2">
    <source>
        <dbReference type="EMBL" id="GBM97176.1"/>
    </source>
</evidence>
<name>A0A4Y2K6I7_ARAVE</name>
<proteinExistence type="predicted"/>
<feature type="region of interest" description="Disordered" evidence="1">
    <location>
        <begin position="1"/>
        <end position="24"/>
    </location>
</feature>
<dbReference type="AlphaFoldDB" id="A0A4Y2K6I7"/>
<dbReference type="EMBL" id="BGPR01004210">
    <property type="protein sequence ID" value="GBM97176.1"/>
    <property type="molecule type" value="Genomic_DNA"/>
</dbReference>